<dbReference type="PANTHER" id="PTHR47707:SF2">
    <property type="entry name" value="CTP PYROPHOSPHOHYDROLASE"/>
    <property type="match status" value="1"/>
</dbReference>
<dbReference type="Gene3D" id="3.90.79.10">
    <property type="entry name" value="Nucleoside Triphosphate Pyrophosphohydrolase"/>
    <property type="match status" value="1"/>
</dbReference>
<dbReference type="KEGG" id="dap:Dacet_2915"/>
<dbReference type="InterPro" id="IPR000086">
    <property type="entry name" value="NUDIX_hydrolase_dom"/>
</dbReference>
<dbReference type="STRING" id="522772.Dacet_2915"/>
<organism evidence="6 7">
    <name type="scientific">Denitrovibrio acetiphilus (strain DSM 12809 / NBRC 114555 / N2460)</name>
    <dbReference type="NCBI Taxonomy" id="522772"/>
    <lineage>
        <taxon>Bacteria</taxon>
        <taxon>Pseudomonadati</taxon>
        <taxon>Deferribacterota</taxon>
        <taxon>Deferribacteres</taxon>
        <taxon>Deferribacterales</taxon>
        <taxon>Geovibrionaceae</taxon>
        <taxon>Denitrovibrio</taxon>
    </lineage>
</organism>
<dbReference type="PANTHER" id="PTHR47707">
    <property type="entry name" value="8-OXO-DGTP DIPHOSPHATASE"/>
    <property type="match status" value="1"/>
</dbReference>
<comment type="similarity">
    <text evidence="2">Belongs to the Nudix hydrolase family.</text>
</comment>
<dbReference type="Proteomes" id="UP000002012">
    <property type="component" value="Chromosome"/>
</dbReference>
<evidence type="ECO:0000313" key="7">
    <source>
        <dbReference type="Proteomes" id="UP000002012"/>
    </source>
</evidence>
<evidence type="ECO:0000256" key="2">
    <source>
        <dbReference type="ARBA" id="ARBA00005582"/>
    </source>
</evidence>
<comment type="cofactor">
    <cofactor evidence="1">
        <name>Mg(2+)</name>
        <dbReference type="ChEBI" id="CHEBI:18420"/>
    </cofactor>
</comment>
<name>D4H6J1_DENA2</name>
<dbReference type="AlphaFoldDB" id="D4H6J1"/>
<dbReference type="GO" id="GO:0006281">
    <property type="term" value="P:DNA repair"/>
    <property type="evidence" value="ECO:0007669"/>
    <property type="project" value="InterPro"/>
</dbReference>
<dbReference type="PRINTS" id="PR00502">
    <property type="entry name" value="NUDIXFAMILY"/>
</dbReference>
<dbReference type="GO" id="GO:0008413">
    <property type="term" value="F:8-oxo-7,8-dihydroguanosine triphosphate pyrophosphatase activity"/>
    <property type="evidence" value="ECO:0007669"/>
    <property type="project" value="TreeGrafter"/>
</dbReference>
<evidence type="ECO:0000256" key="1">
    <source>
        <dbReference type="ARBA" id="ARBA00001946"/>
    </source>
</evidence>
<dbReference type="PaxDb" id="522772-Dacet_2915"/>
<dbReference type="InParanoid" id="D4H6J1"/>
<feature type="domain" description="Nudix hydrolase" evidence="5">
    <location>
        <begin position="1"/>
        <end position="127"/>
    </location>
</feature>
<dbReference type="PROSITE" id="PS51462">
    <property type="entry name" value="NUDIX"/>
    <property type="match status" value="1"/>
</dbReference>
<dbReference type="Pfam" id="PF00293">
    <property type="entry name" value="NUDIX"/>
    <property type="match status" value="1"/>
</dbReference>
<evidence type="ECO:0000256" key="3">
    <source>
        <dbReference type="ARBA" id="ARBA00022801"/>
    </source>
</evidence>
<accession>D4H6J1</accession>
<dbReference type="InterPro" id="IPR047127">
    <property type="entry name" value="MutT-like"/>
</dbReference>
<evidence type="ECO:0000256" key="4">
    <source>
        <dbReference type="ARBA" id="ARBA00022842"/>
    </source>
</evidence>
<dbReference type="RefSeq" id="WP_013012150.1">
    <property type="nucleotide sequence ID" value="NC_013943.1"/>
</dbReference>
<dbReference type="InterPro" id="IPR015797">
    <property type="entry name" value="NUDIX_hydrolase-like_dom_sf"/>
</dbReference>
<dbReference type="EMBL" id="CP001968">
    <property type="protein sequence ID" value="ADD69665.1"/>
    <property type="molecule type" value="Genomic_DNA"/>
</dbReference>
<dbReference type="HOGENOM" id="CLU_037162_19_3_0"/>
<proteinExistence type="inferred from homology"/>
<keyword evidence="4" id="KW-0460">Magnesium</keyword>
<dbReference type="eggNOG" id="COG1051">
    <property type="taxonomic scope" value="Bacteria"/>
</dbReference>
<evidence type="ECO:0000259" key="5">
    <source>
        <dbReference type="PROSITE" id="PS51462"/>
    </source>
</evidence>
<protein>
    <submittedName>
        <fullName evidence="6">NUDIX hydrolase</fullName>
    </submittedName>
</protein>
<dbReference type="GO" id="GO:0035539">
    <property type="term" value="F:8-oxo-7,8-dihydrodeoxyguanosine triphosphate pyrophosphatase activity"/>
    <property type="evidence" value="ECO:0007669"/>
    <property type="project" value="TreeGrafter"/>
</dbReference>
<dbReference type="GO" id="GO:0044715">
    <property type="term" value="F:8-oxo-dGDP phosphatase activity"/>
    <property type="evidence" value="ECO:0007669"/>
    <property type="project" value="TreeGrafter"/>
</dbReference>
<dbReference type="SUPFAM" id="SSF55811">
    <property type="entry name" value="Nudix"/>
    <property type="match status" value="1"/>
</dbReference>
<keyword evidence="7" id="KW-1185">Reference proteome</keyword>
<dbReference type="CDD" id="cd03425">
    <property type="entry name" value="NUDIX_MutT_NudA_like"/>
    <property type="match status" value="1"/>
</dbReference>
<evidence type="ECO:0000313" key="6">
    <source>
        <dbReference type="EMBL" id="ADD69665.1"/>
    </source>
</evidence>
<dbReference type="FunCoup" id="D4H6J1">
    <property type="interactions" value="123"/>
</dbReference>
<dbReference type="OrthoDB" id="9810648at2"/>
<dbReference type="GO" id="GO:0044716">
    <property type="term" value="F:8-oxo-GDP phosphatase activity"/>
    <property type="evidence" value="ECO:0007669"/>
    <property type="project" value="TreeGrafter"/>
</dbReference>
<reference evidence="6 7" key="1">
    <citation type="journal article" date="2010" name="Stand. Genomic Sci.">
        <title>Complete genome sequence of Denitrovibrio acetiphilus type strain (N2460).</title>
        <authorList>
            <person name="Kiss H."/>
            <person name="Lang E."/>
            <person name="Lapidus A."/>
            <person name="Copeland A."/>
            <person name="Nolan M."/>
            <person name="Glavina Del Rio T."/>
            <person name="Chen F."/>
            <person name="Lucas S."/>
            <person name="Tice H."/>
            <person name="Cheng J.F."/>
            <person name="Han C."/>
            <person name="Goodwin L."/>
            <person name="Pitluck S."/>
            <person name="Liolios K."/>
            <person name="Pati A."/>
            <person name="Ivanova N."/>
            <person name="Mavromatis K."/>
            <person name="Chen A."/>
            <person name="Palaniappan K."/>
            <person name="Land M."/>
            <person name="Hauser L."/>
            <person name="Chang Y.J."/>
            <person name="Jeffries C.D."/>
            <person name="Detter J.C."/>
            <person name="Brettin T."/>
            <person name="Spring S."/>
            <person name="Rohde M."/>
            <person name="Goker M."/>
            <person name="Woyke T."/>
            <person name="Bristow J."/>
            <person name="Eisen J.A."/>
            <person name="Markowitz V."/>
            <person name="Hugenholtz P."/>
            <person name="Kyrpides N.C."/>
            <person name="Klenk H.P."/>
        </authorList>
    </citation>
    <scope>NUCLEOTIDE SEQUENCE [LARGE SCALE GENOMIC DNA]</scope>
    <source>
        <strain evidence="7">DSM 12809 / NBRC 114555 / N2460</strain>
    </source>
</reference>
<keyword evidence="3 6" id="KW-0378">Hydrolase</keyword>
<dbReference type="InterPro" id="IPR020476">
    <property type="entry name" value="Nudix_hydrolase"/>
</dbReference>
<gene>
    <name evidence="6" type="ordered locus">Dacet_2915</name>
</gene>
<sequence>MNTIEVVAAVIEKNGKFLIAQRPEHAHLGSQWEFPGGKIEPGETHEQALVREIKEELSINICPGNLIGDIIHNSPERCVHLYFYKAVYEDGEIVLTEHQKILWCSVTSLLKKPLASGDMTFVMQFLAN</sequence>